<reference evidence="2" key="1">
    <citation type="submission" date="2024-01" db="EMBL/GenBank/DDBJ databases">
        <authorList>
            <person name="Webb A."/>
        </authorList>
    </citation>
    <scope>NUCLEOTIDE SEQUENCE</scope>
    <source>
        <strain evidence="2">Pm1</strain>
    </source>
</reference>
<protein>
    <submittedName>
        <fullName evidence="2">Uncharacterized protein</fullName>
    </submittedName>
</protein>
<proteinExistence type="predicted"/>
<evidence type="ECO:0000256" key="1">
    <source>
        <dbReference type="SAM" id="MobiDB-lite"/>
    </source>
</evidence>
<name>A0AAV1UGR5_9STRA</name>
<evidence type="ECO:0000313" key="2">
    <source>
        <dbReference type="EMBL" id="CAK7934054.1"/>
    </source>
</evidence>
<evidence type="ECO:0000313" key="3">
    <source>
        <dbReference type="Proteomes" id="UP001162060"/>
    </source>
</evidence>
<accession>A0AAV1UGR5</accession>
<gene>
    <name evidence="2" type="ORF">PM001_LOCUS19204</name>
</gene>
<dbReference type="AlphaFoldDB" id="A0AAV1UGR5"/>
<dbReference type="Proteomes" id="UP001162060">
    <property type="component" value="Unassembled WGS sequence"/>
</dbReference>
<dbReference type="EMBL" id="CAKLBY020000197">
    <property type="protein sequence ID" value="CAK7934054.1"/>
    <property type="molecule type" value="Genomic_DNA"/>
</dbReference>
<feature type="compositionally biased region" description="Basic and acidic residues" evidence="1">
    <location>
        <begin position="27"/>
        <end position="50"/>
    </location>
</feature>
<organism evidence="2 3">
    <name type="scientific">Peronospora matthiolae</name>
    <dbReference type="NCBI Taxonomy" id="2874970"/>
    <lineage>
        <taxon>Eukaryota</taxon>
        <taxon>Sar</taxon>
        <taxon>Stramenopiles</taxon>
        <taxon>Oomycota</taxon>
        <taxon>Peronosporomycetes</taxon>
        <taxon>Peronosporales</taxon>
        <taxon>Peronosporaceae</taxon>
        <taxon>Peronospora</taxon>
    </lineage>
</organism>
<feature type="region of interest" description="Disordered" evidence="1">
    <location>
        <begin position="1"/>
        <end position="78"/>
    </location>
</feature>
<sequence length="78" mass="8787">MEAYEEEGSPQTRDDKRSPDRQSFGRGSDDKKIKEEDRAIDLEEKPRHPPEVPSGTTADRAARHNPLGENPSAKTEQN</sequence>
<comment type="caution">
    <text evidence="2">The sequence shown here is derived from an EMBL/GenBank/DDBJ whole genome shotgun (WGS) entry which is preliminary data.</text>
</comment>